<dbReference type="InterPro" id="IPR013785">
    <property type="entry name" value="Aldolase_TIM"/>
</dbReference>
<evidence type="ECO:0000259" key="2">
    <source>
        <dbReference type="Pfam" id="PF00724"/>
    </source>
</evidence>
<name>A0A0J9V5M8_FUSO4</name>
<evidence type="ECO:0000256" key="1">
    <source>
        <dbReference type="ARBA" id="ARBA00022630"/>
    </source>
</evidence>
<organism evidence="3 4">
    <name type="scientific">Fusarium oxysporum f. sp. lycopersici (strain 4287 / CBS 123668 / FGSC 9935 / NRRL 34936)</name>
    <name type="common">Fusarium vascular wilt of tomato</name>
    <dbReference type="NCBI Taxonomy" id="426428"/>
    <lineage>
        <taxon>Eukaryota</taxon>
        <taxon>Fungi</taxon>
        <taxon>Dikarya</taxon>
        <taxon>Ascomycota</taxon>
        <taxon>Pezizomycotina</taxon>
        <taxon>Sordariomycetes</taxon>
        <taxon>Hypocreomycetidae</taxon>
        <taxon>Hypocreales</taxon>
        <taxon>Nectriaceae</taxon>
        <taxon>Fusarium</taxon>
        <taxon>Fusarium oxysporum species complex</taxon>
    </lineage>
</organism>
<reference evidence="3" key="1">
    <citation type="submission" date="2007-04" db="EMBL/GenBank/DDBJ databases">
        <authorList>
            <consortium name="The Broad Institute Genome Sequencing Platform"/>
            <person name="Birren B."/>
            <person name="Lander E."/>
            <person name="Galagan J."/>
            <person name="Nusbaum C."/>
            <person name="Devon K."/>
            <person name="Ma L.-J."/>
            <person name="Jaffe D."/>
            <person name="Butler J."/>
            <person name="Alvarez P."/>
            <person name="Gnerre S."/>
            <person name="Grabherr M."/>
            <person name="Kleber M."/>
            <person name="Mauceli E."/>
            <person name="Brockman W."/>
            <person name="MacCallum I.A."/>
            <person name="Young S."/>
            <person name="LaButti K."/>
            <person name="DeCaprio D."/>
            <person name="Crawford M."/>
            <person name="Koehrsen M."/>
            <person name="Engels R."/>
            <person name="Montgomery P."/>
            <person name="Pearson M."/>
            <person name="Howarth C."/>
            <person name="Larson L."/>
            <person name="White J."/>
            <person name="O'Leary S."/>
            <person name="Kodira C."/>
            <person name="Zeng Q."/>
            <person name="Yandava C."/>
            <person name="Alvarado L."/>
            <person name="Kistler C."/>
            <person name="Shim W.-B."/>
            <person name="Kang S."/>
            <person name="Woloshuk C."/>
        </authorList>
    </citation>
    <scope>NUCLEOTIDE SEQUENCE</scope>
    <source>
        <strain evidence="3">4287</strain>
    </source>
</reference>
<dbReference type="InterPro" id="IPR045247">
    <property type="entry name" value="Oye-like"/>
</dbReference>
<keyword evidence="1" id="KW-0285">Flavoprotein</keyword>
<dbReference type="OrthoDB" id="276546at2759"/>
<dbReference type="InterPro" id="IPR001155">
    <property type="entry name" value="OxRdtase_FMN_N"/>
</dbReference>
<dbReference type="KEGG" id="fox:FOXG_08244"/>
<dbReference type="Pfam" id="PF00724">
    <property type="entry name" value="Oxidored_FMN"/>
    <property type="match status" value="1"/>
</dbReference>
<dbReference type="GO" id="GO:0016491">
    <property type="term" value="F:oxidoreductase activity"/>
    <property type="evidence" value="ECO:0007669"/>
    <property type="project" value="InterPro"/>
</dbReference>
<dbReference type="EMBL" id="DS231705">
    <property type="protein sequence ID" value="KNB06819.1"/>
    <property type="molecule type" value="Genomic_DNA"/>
</dbReference>
<evidence type="ECO:0000313" key="3">
    <source>
        <dbReference type="EMBL" id="KNB06819.1"/>
    </source>
</evidence>
<protein>
    <submittedName>
        <fullName evidence="3">NADPH2 dehydrogenase</fullName>
    </submittedName>
</protein>
<dbReference type="Gene3D" id="3.20.20.70">
    <property type="entry name" value="Aldolase class I"/>
    <property type="match status" value="1"/>
</dbReference>
<dbReference type="PANTHER" id="PTHR22893:SF91">
    <property type="entry name" value="NADPH DEHYDROGENASE 2-RELATED"/>
    <property type="match status" value="1"/>
</dbReference>
<dbReference type="SUPFAM" id="SSF51395">
    <property type="entry name" value="FMN-linked oxidoreductases"/>
    <property type="match status" value="1"/>
</dbReference>
<dbReference type="RefSeq" id="XP_018244864.1">
    <property type="nucleotide sequence ID" value="XM_018387063.1"/>
</dbReference>
<dbReference type="PANTHER" id="PTHR22893">
    <property type="entry name" value="NADH OXIDOREDUCTASE-RELATED"/>
    <property type="match status" value="1"/>
</dbReference>
<dbReference type="AlphaFoldDB" id="A0A0J9V5M8"/>
<dbReference type="Proteomes" id="UP000009097">
    <property type="component" value="Unassembled WGS sequence"/>
</dbReference>
<dbReference type="GeneID" id="28949889"/>
<feature type="domain" description="NADH:flavin oxidoreductase/NADH oxidase N-terminal" evidence="2">
    <location>
        <begin position="8"/>
        <end position="327"/>
    </location>
</feature>
<reference evidence="3" key="2">
    <citation type="journal article" date="2010" name="Nature">
        <title>Comparative genomics reveals mobile pathogenicity chromosomes in Fusarium.</title>
        <authorList>
            <person name="Ma L.J."/>
            <person name="van der Does H.C."/>
            <person name="Borkovich K.A."/>
            <person name="Coleman J.J."/>
            <person name="Daboussi M.J."/>
            <person name="Di Pietro A."/>
            <person name="Dufresne M."/>
            <person name="Freitag M."/>
            <person name="Grabherr M."/>
            <person name="Henrissat B."/>
            <person name="Houterman P.M."/>
            <person name="Kang S."/>
            <person name="Shim W.B."/>
            <person name="Woloshuk C."/>
            <person name="Xie X."/>
            <person name="Xu J.R."/>
            <person name="Antoniw J."/>
            <person name="Baker S.E."/>
            <person name="Bluhm B.H."/>
            <person name="Breakspear A."/>
            <person name="Brown D.W."/>
            <person name="Butchko R.A."/>
            <person name="Chapman S."/>
            <person name="Coulson R."/>
            <person name="Coutinho P.M."/>
            <person name="Danchin E.G."/>
            <person name="Diener A."/>
            <person name="Gale L.R."/>
            <person name="Gardiner D.M."/>
            <person name="Goff S."/>
            <person name="Hammond-Kosack K.E."/>
            <person name="Hilburn K."/>
            <person name="Hua-Van A."/>
            <person name="Jonkers W."/>
            <person name="Kazan K."/>
            <person name="Kodira C.D."/>
            <person name="Koehrsen M."/>
            <person name="Kumar L."/>
            <person name="Lee Y.H."/>
            <person name="Li L."/>
            <person name="Manners J.M."/>
            <person name="Miranda-Saavedra D."/>
            <person name="Mukherjee M."/>
            <person name="Park G."/>
            <person name="Park J."/>
            <person name="Park S.Y."/>
            <person name="Proctor R.H."/>
            <person name="Regev A."/>
            <person name="Ruiz-Roldan M.C."/>
            <person name="Sain D."/>
            <person name="Sakthikumar S."/>
            <person name="Sykes S."/>
            <person name="Schwartz D.C."/>
            <person name="Turgeon B.G."/>
            <person name="Wapinski I."/>
            <person name="Yoder O."/>
            <person name="Young S."/>
            <person name="Zeng Q."/>
            <person name="Zhou S."/>
            <person name="Galagan J."/>
            <person name="Cuomo C.A."/>
            <person name="Kistler H.C."/>
            <person name="Rep M."/>
        </authorList>
    </citation>
    <scope>NUCLEOTIDE SEQUENCE [LARGE SCALE GENOMIC DNA]</scope>
    <source>
        <strain evidence="3">4287</strain>
    </source>
</reference>
<gene>
    <name evidence="3" type="ORF">FOXG_08244</name>
</gene>
<dbReference type="VEuPathDB" id="FungiDB:FOXG_08244"/>
<dbReference type="GO" id="GO:0010181">
    <property type="term" value="F:FMN binding"/>
    <property type="evidence" value="ECO:0007669"/>
    <property type="project" value="InterPro"/>
</dbReference>
<sequence>MSLKETTKLFTPVKVGKVELQHRVVLAPLTRRRADETTAVPAPYAAEYYAQRASPGGLLISEGTFIAHEAGGMSRVPGLYSQEQIAAWKTITDAVHAKGGFIFCQLWALGRVANPKIVPHVWSAGSVPFDARGTGSAEPPAKFTVMTESDIDRFVGHYRQAALNSIEAGFDGVEFMEQMDILLTNSNNRTDSYGGTLENRFRFPLKVLNAVCEAIGPDRVGIRMSPFSRFQGMRETEPLAVFVPWAEAIIKAQPSLAFIHAVEPRIAGGSDSPDKTLEENENLAPIRKVVGSSEIKFVVAGGYTPDTAVMHAAQTDDLVAFGRFFIRKLCDQNFPI</sequence>
<evidence type="ECO:0000313" key="4">
    <source>
        <dbReference type="Proteomes" id="UP000009097"/>
    </source>
</evidence>
<accession>A0A0J9V5M8</accession>
<proteinExistence type="predicted"/>